<proteinExistence type="predicted"/>
<keyword evidence="2" id="KW-1185">Reference proteome</keyword>
<evidence type="ECO:0000313" key="2">
    <source>
        <dbReference type="Proteomes" id="UP000003412"/>
    </source>
</evidence>
<comment type="caution">
    <text evidence="1">The sequence shown here is derived from an EMBL/GenBank/DDBJ whole genome shotgun (WGS) entry which is preliminary data.</text>
</comment>
<name>A0ABN0C018_9LIST</name>
<accession>A0ABN0C018</accession>
<reference evidence="1 2" key="1">
    <citation type="journal article" date="2010" name="Microbiol. Resour. Announc.">
        <title>Comparative genomics of the bacterial genus Listeria: Genome evolution is characterized by limited gene acquisition and limited gene loss.</title>
        <authorList>
            <person name="den Bakker H.C."/>
            <person name="Cummings C.A."/>
            <person name="Ferreira V."/>
            <person name="Vatta P."/>
            <person name="Orsi R.H."/>
            <person name="Degoricija L."/>
            <person name="Barker M."/>
            <person name="Petrauskene O."/>
            <person name="Furtado M.R."/>
            <person name="Wiedmann M."/>
        </authorList>
    </citation>
    <scope>NUCLEOTIDE SEQUENCE [LARGE SCALE GENOMIC DNA]</scope>
    <source>
        <strain evidence="1 2">FSL S4-120</strain>
    </source>
</reference>
<sequence length="50" mass="5625">MSILCIEQILVITGMPMFYKMKIQNVSLSGKLNKSPFKNTLISGFLYGIL</sequence>
<dbReference type="EMBL" id="ADXF01000330">
    <property type="protein sequence ID" value="EFR88759.1"/>
    <property type="molecule type" value="Genomic_DNA"/>
</dbReference>
<evidence type="ECO:0000313" key="1">
    <source>
        <dbReference type="EMBL" id="EFR88759.1"/>
    </source>
</evidence>
<protein>
    <submittedName>
        <fullName evidence="1">Uncharacterized protein</fullName>
    </submittedName>
</protein>
<gene>
    <name evidence="1" type="ORF">NT05LM_0636</name>
</gene>
<organism evidence="1 2">
    <name type="scientific">Listeria marthii FSL S4-120</name>
    <dbReference type="NCBI Taxonomy" id="702457"/>
    <lineage>
        <taxon>Bacteria</taxon>
        <taxon>Bacillati</taxon>
        <taxon>Bacillota</taxon>
        <taxon>Bacilli</taxon>
        <taxon>Bacillales</taxon>
        <taxon>Listeriaceae</taxon>
        <taxon>Listeria</taxon>
    </lineage>
</organism>
<dbReference type="Proteomes" id="UP000003412">
    <property type="component" value="Chromosome"/>
</dbReference>